<evidence type="ECO:0000256" key="14">
    <source>
        <dbReference type="ARBA" id="ARBA00072094"/>
    </source>
</evidence>
<evidence type="ECO:0000313" key="21">
    <source>
        <dbReference type="EMBL" id="TLX48796.1"/>
    </source>
</evidence>
<keyword evidence="5" id="KW-0410">Iron transport</keyword>
<dbReference type="PROSITE" id="PS01156">
    <property type="entry name" value="TONB_DEPENDENT_REC_2"/>
    <property type="match status" value="1"/>
</dbReference>
<dbReference type="RefSeq" id="WP_138478062.1">
    <property type="nucleotide sequence ID" value="NZ_PPSW01000003.1"/>
</dbReference>
<dbReference type="Gene3D" id="2.40.170.20">
    <property type="entry name" value="TonB-dependent receptor, beta-barrel domain"/>
    <property type="match status" value="1"/>
</dbReference>
<dbReference type="Gene3D" id="2.170.130.10">
    <property type="entry name" value="TonB-dependent receptor, plug domain"/>
    <property type="match status" value="1"/>
</dbReference>
<sequence length="739" mass="80883">MDMKKTTLTLIASSLLCALNSNAVLADDAQATHDHERILVTANRTEQKISDIAGTVWLVDLEELQSQINSGHDFKTSLAQLIPSLDLASTTRTNYGQNMRGRKMVVMIDGVSLNSSRGISRHLDAIDPFNISRIEVLSGTTAIYGGGSTGGVINIITKQGNEDNALKVGIHSGFAGSDDFDTSIAGAYGYANAQTKARVSLAYTKVNALYDGDGDAIVMDTTQSGLQYTDSLDLMASISHKFTDSQTVSAMVQKYNNESDGEHGLYFGPQANALLGDMTGVEIRKGLDSAHTPKTDRTLINLNYVNSDFFSQTLNIQAFAREEIFDFYPRPRLSNGKIANFSSSEQNTDASGFKFVLSGQADKLSFAYGFDYDTEEFDALQTYYDTDIAQNSGGLVMKSIYAVDRYPGFEVDASALFAQLQYQALDNLAVSAGYRRQNMDNTVHDFVGTSAAIKVTTGAVSSAEAIKGGSTDYSVNLFNFGLVYDLNDSQQIWFNSAEAFELPNVAKFYGKGSYEQKDGANSLTLVEGTVVDVNNSALAGIKTDSMELGWRFSEGAFSAQIAAYYSSSDHKISYDKKTLLISVTDSKTRTQGIEAQLDYDINAAWRAGISTHLISSEAQDKEGDWKKVGVTQASSSKFTSYLAWQGNDLNVRLQSKTMLDLEDDAEGEIDGYTLFDLTADYPLANGKVQFAVNNLFGKTYTTQWGKRAIYFYSPKYGPESLYDHKGRGRSFALTYQYNF</sequence>
<evidence type="ECO:0000256" key="5">
    <source>
        <dbReference type="ARBA" id="ARBA00022496"/>
    </source>
</evidence>
<keyword evidence="7 18" id="KW-0732">Signal</keyword>
<keyword evidence="13 15" id="KW-0998">Cell outer membrane</keyword>
<dbReference type="PROSITE" id="PS52016">
    <property type="entry name" value="TONB_DEPENDENT_REC_3"/>
    <property type="match status" value="1"/>
</dbReference>
<dbReference type="Proteomes" id="UP000309186">
    <property type="component" value="Unassembled WGS sequence"/>
</dbReference>
<keyword evidence="3 15" id="KW-0813">Transport</keyword>
<dbReference type="PANTHER" id="PTHR30069">
    <property type="entry name" value="TONB-DEPENDENT OUTER MEMBRANE RECEPTOR"/>
    <property type="match status" value="1"/>
</dbReference>
<name>A0A5R9Q8A2_9GAMM</name>
<dbReference type="GO" id="GO:0044718">
    <property type="term" value="P:siderophore transmembrane transport"/>
    <property type="evidence" value="ECO:0007669"/>
    <property type="project" value="TreeGrafter"/>
</dbReference>
<proteinExistence type="inferred from homology"/>
<organism evidence="21 22">
    <name type="scientific">Pseudoalteromonas phenolica</name>
    <dbReference type="NCBI Taxonomy" id="161398"/>
    <lineage>
        <taxon>Bacteria</taxon>
        <taxon>Pseudomonadati</taxon>
        <taxon>Pseudomonadota</taxon>
        <taxon>Gammaproteobacteria</taxon>
        <taxon>Alteromonadales</taxon>
        <taxon>Pseudoalteromonadaceae</taxon>
        <taxon>Pseudoalteromonas</taxon>
    </lineage>
</organism>
<dbReference type="InterPro" id="IPR000531">
    <property type="entry name" value="Beta-barrel_TonB"/>
</dbReference>
<dbReference type="EMBL" id="PPSW01000003">
    <property type="protein sequence ID" value="TLX48796.1"/>
    <property type="molecule type" value="Genomic_DNA"/>
</dbReference>
<dbReference type="AlphaFoldDB" id="A0A5R9Q8A2"/>
<dbReference type="CDD" id="cd01347">
    <property type="entry name" value="ligand_gated_channel"/>
    <property type="match status" value="1"/>
</dbReference>
<dbReference type="GO" id="GO:0038023">
    <property type="term" value="F:signaling receptor activity"/>
    <property type="evidence" value="ECO:0007669"/>
    <property type="project" value="InterPro"/>
</dbReference>
<keyword evidence="11 15" id="KW-0472">Membrane</keyword>
<dbReference type="GO" id="GO:0015344">
    <property type="term" value="F:siderophore uptake transmembrane transporter activity"/>
    <property type="evidence" value="ECO:0007669"/>
    <property type="project" value="TreeGrafter"/>
</dbReference>
<dbReference type="InterPro" id="IPR010105">
    <property type="entry name" value="TonB_sidphr_rcpt"/>
</dbReference>
<dbReference type="PANTHER" id="PTHR30069:SF42">
    <property type="entry name" value="FERRIC AEROBACTIN RECEPTOR"/>
    <property type="match status" value="1"/>
</dbReference>
<dbReference type="InterPro" id="IPR039426">
    <property type="entry name" value="TonB-dep_rcpt-like"/>
</dbReference>
<comment type="subcellular location">
    <subcellularLocation>
        <location evidence="1 15">Cell outer membrane</location>
        <topology evidence="1 15">Multi-pass membrane protein</topology>
    </subcellularLocation>
</comment>
<protein>
    <recommendedName>
        <fullName evidence="14">Ferric aerobactin receptor</fullName>
    </recommendedName>
</protein>
<dbReference type="Pfam" id="PF00593">
    <property type="entry name" value="TonB_dep_Rec_b-barrel"/>
    <property type="match status" value="1"/>
</dbReference>
<evidence type="ECO:0000256" key="2">
    <source>
        <dbReference type="ARBA" id="ARBA00009810"/>
    </source>
</evidence>
<evidence type="ECO:0000256" key="9">
    <source>
        <dbReference type="ARBA" id="ARBA00023065"/>
    </source>
</evidence>
<evidence type="ECO:0000256" key="7">
    <source>
        <dbReference type="ARBA" id="ARBA00022729"/>
    </source>
</evidence>
<keyword evidence="8" id="KW-0408">Iron</keyword>
<dbReference type="FunFam" id="2.40.170.20:FF:000007">
    <property type="entry name" value="Ferric aerobactin receptor"/>
    <property type="match status" value="1"/>
</dbReference>
<dbReference type="Pfam" id="PF07715">
    <property type="entry name" value="Plug"/>
    <property type="match status" value="1"/>
</dbReference>
<dbReference type="InterPro" id="IPR012910">
    <property type="entry name" value="Plug_dom"/>
</dbReference>
<evidence type="ECO:0000259" key="19">
    <source>
        <dbReference type="Pfam" id="PF00593"/>
    </source>
</evidence>
<dbReference type="InterPro" id="IPR036942">
    <property type="entry name" value="Beta-barrel_TonB_sf"/>
</dbReference>
<dbReference type="SUPFAM" id="SSF56935">
    <property type="entry name" value="Porins"/>
    <property type="match status" value="1"/>
</dbReference>
<comment type="similarity">
    <text evidence="2 15 17">Belongs to the TonB-dependent receptor family.</text>
</comment>
<dbReference type="InterPro" id="IPR037066">
    <property type="entry name" value="Plug_dom_sf"/>
</dbReference>
<evidence type="ECO:0000256" key="16">
    <source>
        <dbReference type="PROSITE-ProRule" id="PRU10144"/>
    </source>
</evidence>
<evidence type="ECO:0000259" key="20">
    <source>
        <dbReference type="Pfam" id="PF07715"/>
    </source>
</evidence>
<accession>A0A5R9Q8A2</accession>
<evidence type="ECO:0000256" key="12">
    <source>
        <dbReference type="ARBA" id="ARBA00023170"/>
    </source>
</evidence>
<evidence type="ECO:0000256" key="11">
    <source>
        <dbReference type="ARBA" id="ARBA00023136"/>
    </source>
</evidence>
<feature type="signal peptide" evidence="18">
    <location>
        <begin position="1"/>
        <end position="26"/>
    </location>
</feature>
<gene>
    <name evidence="21" type="ORF">C1E24_01440</name>
</gene>
<dbReference type="OrthoDB" id="8670144at2"/>
<keyword evidence="4 15" id="KW-1134">Transmembrane beta strand</keyword>
<keyword evidence="9" id="KW-0406">Ion transport</keyword>
<evidence type="ECO:0000256" key="1">
    <source>
        <dbReference type="ARBA" id="ARBA00004571"/>
    </source>
</evidence>
<evidence type="ECO:0000256" key="13">
    <source>
        <dbReference type="ARBA" id="ARBA00023237"/>
    </source>
</evidence>
<evidence type="ECO:0000256" key="17">
    <source>
        <dbReference type="RuleBase" id="RU003357"/>
    </source>
</evidence>
<evidence type="ECO:0000313" key="22">
    <source>
        <dbReference type="Proteomes" id="UP000309186"/>
    </source>
</evidence>
<keyword evidence="6 15" id="KW-0812">Transmembrane</keyword>
<keyword evidence="12 21" id="KW-0675">Receptor</keyword>
<feature type="chain" id="PRO_5024435019" description="Ferric aerobactin receptor" evidence="18">
    <location>
        <begin position="27"/>
        <end position="739"/>
    </location>
</feature>
<feature type="short sequence motif" description="TonB C-terminal box" evidence="16">
    <location>
        <begin position="722"/>
        <end position="739"/>
    </location>
</feature>
<feature type="domain" description="TonB-dependent receptor-like beta-barrel" evidence="19">
    <location>
        <begin position="291"/>
        <end position="695"/>
    </location>
</feature>
<feature type="domain" description="TonB-dependent receptor plug" evidence="20">
    <location>
        <begin position="49"/>
        <end position="152"/>
    </location>
</feature>
<dbReference type="NCBIfam" id="TIGR01783">
    <property type="entry name" value="TonB-siderophor"/>
    <property type="match status" value="1"/>
</dbReference>
<evidence type="ECO:0000256" key="15">
    <source>
        <dbReference type="PROSITE-ProRule" id="PRU01360"/>
    </source>
</evidence>
<dbReference type="FunFam" id="2.170.130.10:FF:000011">
    <property type="entry name" value="TonB-dependent siderophore receptor"/>
    <property type="match status" value="1"/>
</dbReference>
<keyword evidence="10 17" id="KW-0798">TonB box</keyword>
<comment type="caution">
    <text evidence="21">The sequence shown here is derived from an EMBL/GenBank/DDBJ whole genome shotgun (WGS) entry which is preliminary data.</text>
</comment>
<evidence type="ECO:0000256" key="3">
    <source>
        <dbReference type="ARBA" id="ARBA00022448"/>
    </source>
</evidence>
<evidence type="ECO:0000256" key="10">
    <source>
        <dbReference type="ARBA" id="ARBA00023077"/>
    </source>
</evidence>
<evidence type="ECO:0000256" key="18">
    <source>
        <dbReference type="SAM" id="SignalP"/>
    </source>
</evidence>
<evidence type="ECO:0000256" key="8">
    <source>
        <dbReference type="ARBA" id="ARBA00023004"/>
    </source>
</evidence>
<evidence type="ECO:0000256" key="4">
    <source>
        <dbReference type="ARBA" id="ARBA00022452"/>
    </source>
</evidence>
<dbReference type="InterPro" id="IPR010917">
    <property type="entry name" value="TonB_rcpt_CS"/>
</dbReference>
<dbReference type="GO" id="GO:0009279">
    <property type="term" value="C:cell outer membrane"/>
    <property type="evidence" value="ECO:0007669"/>
    <property type="project" value="UniProtKB-SubCell"/>
</dbReference>
<evidence type="ECO:0000256" key="6">
    <source>
        <dbReference type="ARBA" id="ARBA00022692"/>
    </source>
</evidence>
<reference evidence="21 22" key="1">
    <citation type="submission" date="2018-01" db="EMBL/GenBank/DDBJ databases">
        <title>Co-occurrence of chitin degradation, pigmentation and bioactivity in marine Pseudoalteromonas.</title>
        <authorList>
            <person name="Paulsen S."/>
            <person name="Gram L."/>
            <person name="Machado H."/>
        </authorList>
    </citation>
    <scope>NUCLEOTIDE SEQUENCE [LARGE SCALE GENOMIC DNA]</scope>
    <source>
        <strain evidence="21 22">S3663</strain>
    </source>
</reference>